<reference evidence="2 3" key="2">
    <citation type="submission" date="2018-11" db="EMBL/GenBank/DDBJ databases">
        <authorList>
            <consortium name="Pathogen Informatics"/>
        </authorList>
    </citation>
    <scope>NUCLEOTIDE SEQUENCE [LARGE SCALE GENOMIC DNA]</scope>
</reference>
<accession>A0A0N5D7R7</accession>
<evidence type="ECO:0000256" key="1">
    <source>
        <dbReference type="SAM" id="Phobius"/>
    </source>
</evidence>
<evidence type="ECO:0000313" key="2">
    <source>
        <dbReference type="EMBL" id="VDN06722.1"/>
    </source>
</evidence>
<evidence type="ECO:0000313" key="4">
    <source>
        <dbReference type="WBParaSite" id="TCLT_0000912601-mRNA-1"/>
    </source>
</evidence>
<dbReference type="WBParaSite" id="TCLT_0000912601-mRNA-1">
    <property type="protein sequence ID" value="TCLT_0000912601-mRNA-1"/>
    <property type="gene ID" value="TCLT_0000912601"/>
</dbReference>
<evidence type="ECO:0000313" key="3">
    <source>
        <dbReference type="Proteomes" id="UP000276776"/>
    </source>
</evidence>
<keyword evidence="3" id="KW-1185">Reference proteome</keyword>
<dbReference type="OrthoDB" id="5888586at2759"/>
<keyword evidence="1" id="KW-1133">Transmembrane helix</keyword>
<protein>
    <submittedName>
        <fullName evidence="4">Ion_trans domain-containing protein</fullName>
    </submittedName>
</protein>
<sequence>MQLGNEFGVNEIHGSQILGVAVNKEVHALYLPALEIFEKRAAQRYKLSWPDLLYTFMQSVLLQCGRMKWLDFGFHPPLYETTSKYEYMFVIAISSTTLAFMALMINACTYGYIILKVRNCPVAHFFLNFFNENKINASNKCLSQIHFWYGFSLPLQVHRRFLSYREKTKLAEQSLSQRRFADDLMGKMSKAANFDFASNQREINTLTYVKDS</sequence>
<name>A0A0N5D7R7_THECL</name>
<dbReference type="EMBL" id="UYYF01004734">
    <property type="protein sequence ID" value="VDN06722.1"/>
    <property type="molecule type" value="Genomic_DNA"/>
</dbReference>
<dbReference type="AlphaFoldDB" id="A0A0N5D7R7"/>
<feature type="transmembrane region" description="Helical" evidence="1">
    <location>
        <begin position="87"/>
        <end position="115"/>
    </location>
</feature>
<reference evidence="4" key="1">
    <citation type="submission" date="2017-02" db="UniProtKB">
        <authorList>
            <consortium name="WormBaseParasite"/>
        </authorList>
    </citation>
    <scope>IDENTIFICATION</scope>
</reference>
<gene>
    <name evidence="2" type="ORF">TCLT_LOCUS9115</name>
</gene>
<organism evidence="4">
    <name type="scientific">Thelazia callipaeda</name>
    <name type="common">Oriental eyeworm</name>
    <name type="synonym">Parasitic nematode</name>
    <dbReference type="NCBI Taxonomy" id="103827"/>
    <lineage>
        <taxon>Eukaryota</taxon>
        <taxon>Metazoa</taxon>
        <taxon>Ecdysozoa</taxon>
        <taxon>Nematoda</taxon>
        <taxon>Chromadorea</taxon>
        <taxon>Rhabditida</taxon>
        <taxon>Spirurina</taxon>
        <taxon>Spiruromorpha</taxon>
        <taxon>Thelazioidea</taxon>
        <taxon>Thelaziidae</taxon>
        <taxon>Thelazia</taxon>
    </lineage>
</organism>
<keyword evidence="1" id="KW-0812">Transmembrane</keyword>
<keyword evidence="1" id="KW-0472">Membrane</keyword>
<proteinExistence type="predicted"/>
<dbReference type="Proteomes" id="UP000276776">
    <property type="component" value="Unassembled WGS sequence"/>
</dbReference>